<sequence length="53" mass="6303">MSDGVTIDDLLRWREALSTCAIENNQYAIEQLKLWKTDRVAFTKEYLRQQVEL</sequence>
<gene>
    <name evidence="1" type="ORF">LCGC14_1432630</name>
</gene>
<accession>A0A0F9JNH9</accession>
<comment type="caution">
    <text evidence="1">The sequence shown here is derived from an EMBL/GenBank/DDBJ whole genome shotgun (WGS) entry which is preliminary data.</text>
</comment>
<organism evidence="1">
    <name type="scientific">marine sediment metagenome</name>
    <dbReference type="NCBI Taxonomy" id="412755"/>
    <lineage>
        <taxon>unclassified sequences</taxon>
        <taxon>metagenomes</taxon>
        <taxon>ecological metagenomes</taxon>
    </lineage>
</organism>
<dbReference type="EMBL" id="LAZR01009676">
    <property type="protein sequence ID" value="KKM71233.1"/>
    <property type="molecule type" value="Genomic_DNA"/>
</dbReference>
<proteinExistence type="predicted"/>
<name>A0A0F9JNH9_9ZZZZ</name>
<protein>
    <submittedName>
        <fullName evidence="1">Uncharacterized protein</fullName>
    </submittedName>
</protein>
<evidence type="ECO:0000313" key="1">
    <source>
        <dbReference type="EMBL" id="KKM71233.1"/>
    </source>
</evidence>
<reference evidence="1" key="1">
    <citation type="journal article" date="2015" name="Nature">
        <title>Complex archaea that bridge the gap between prokaryotes and eukaryotes.</title>
        <authorList>
            <person name="Spang A."/>
            <person name="Saw J.H."/>
            <person name="Jorgensen S.L."/>
            <person name="Zaremba-Niedzwiedzka K."/>
            <person name="Martijn J."/>
            <person name="Lind A.E."/>
            <person name="van Eijk R."/>
            <person name="Schleper C."/>
            <person name="Guy L."/>
            <person name="Ettema T.J."/>
        </authorList>
    </citation>
    <scope>NUCLEOTIDE SEQUENCE</scope>
</reference>
<dbReference type="AlphaFoldDB" id="A0A0F9JNH9"/>